<reference evidence="1 2" key="1">
    <citation type="journal article" date="2015" name="BMC Genomics">
        <title>Insights from the genome of Ophiocordyceps polyrhachis-furcata to pathogenicity and host specificity in insect fungi.</title>
        <authorList>
            <person name="Wichadakul D."/>
            <person name="Kobmoo N."/>
            <person name="Ingsriswang S."/>
            <person name="Tangphatsornruang S."/>
            <person name="Chantasingh D."/>
            <person name="Luangsa-ard J.J."/>
            <person name="Eurwilaichitr L."/>
        </authorList>
    </citation>
    <scope>NUCLEOTIDE SEQUENCE [LARGE SCALE GENOMIC DNA]</scope>
    <source>
        <strain evidence="1 2">BCC 54312</strain>
    </source>
</reference>
<dbReference type="EMBL" id="LKCN02000003">
    <property type="protein sequence ID" value="RCI15248.1"/>
    <property type="molecule type" value="Genomic_DNA"/>
</dbReference>
<comment type="caution">
    <text evidence="1">The sequence shown here is derived from an EMBL/GenBank/DDBJ whole genome shotgun (WGS) entry which is preliminary data.</text>
</comment>
<accession>A0A367LLF0</accession>
<name>A0A367LLF0_9HYPO</name>
<evidence type="ECO:0000313" key="1">
    <source>
        <dbReference type="EMBL" id="RCI15248.1"/>
    </source>
</evidence>
<feature type="non-terminal residue" evidence="1">
    <location>
        <position position="1"/>
    </location>
</feature>
<dbReference type="Proteomes" id="UP000253664">
    <property type="component" value="Unassembled WGS sequence"/>
</dbReference>
<keyword evidence="2" id="KW-1185">Reference proteome</keyword>
<proteinExistence type="predicted"/>
<evidence type="ECO:0000313" key="2">
    <source>
        <dbReference type="Proteomes" id="UP000253664"/>
    </source>
</evidence>
<sequence>RSSANGLIHTVSKQWRLEMLSLPYTSNGTPGQHELMNPKWLDLLAGLIKTRRDSFSDATAAEKRGGGLASGRKGNESTTIRFWLSQRELSDGSRAGHTHIKEAMGSLSCLLNFSQSKRSIAFWVGGKEGSSQRETDNKTAFTVCSIASRVKTKRLVKRAAVTLLYDQLPGPFVSKKP</sequence>
<dbReference type="AlphaFoldDB" id="A0A367LLF0"/>
<organism evidence="1 2">
    <name type="scientific">Ophiocordyceps polyrhachis-furcata BCC 54312</name>
    <dbReference type="NCBI Taxonomy" id="1330021"/>
    <lineage>
        <taxon>Eukaryota</taxon>
        <taxon>Fungi</taxon>
        <taxon>Dikarya</taxon>
        <taxon>Ascomycota</taxon>
        <taxon>Pezizomycotina</taxon>
        <taxon>Sordariomycetes</taxon>
        <taxon>Hypocreomycetidae</taxon>
        <taxon>Hypocreales</taxon>
        <taxon>Ophiocordycipitaceae</taxon>
        <taxon>Ophiocordyceps</taxon>
    </lineage>
</organism>
<gene>
    <name evidence="1" type="ORF">L249_6550</name>
</gene>
<protein>
    <submittedName>
        <fullName evidence="1">Uncharacterized protein</fullName>
    </submittedName>
</protein>